<evidence type="ECO:0000313" key="3">
    <source>
        <dbReference type="Proteomes" id="UP000266723"/>
    </source>
</evidence>
<feature type="compositionally biased region" description="Basic and acidic residues" evidence="1">
    <location>
        <begin position="21"/>
        <end position="32"/>
    </location>
</feature>
<reference evidence="2 3" key="1">
    <citation type="journal article" date="2020" name="BMC Genomics">
        <title>Intraspecific diversification of the crop wild relative Brassica cretica Lam. using demographic model selection.</title>
        <authorList>
            <person name="Kioukis A."/>
            <person name="Michalopoulou V.A."/>
            <person name="Briers L."/>
            <person name="Pirintsos S."/>
            <person name="Studholme D.J."/>
            <person name="Pavlidis P."/>
            <person name="Sarris P.F."/>
        </authorList>
    </citation>
    <scope>NUCLEOTIDE SEQUENCE [LARGE SCALE GENOMIC DNA]</scope>
    <source>
        <strain evidence="3">cv. PFS-1207/04</strain>
    </source>
</reference>
<accession>A0ABQ7CXW3</accession>
<evidence type="ECO:0000313" key="2">
    <source>
        <dbReference type="EMBL" id="KAF3563820.1"/>
    </source>
</evidence>
<keyword evidence="3" id="KW-1185">Reference proteome</keyword>
<proteinExistence type="predicted"/>
<name>A0ABQ7CXW3_BRACR</name>
<dbReference type="EMBL" id="QGKV02000759">
    <property type="protein sequence ID" value="KAF3563820.1"/>
    <property type="molecule type" value="Genomic_DNA"/>
</dbReference>
<gene>
    <name evidence="2" type="ORF">DY000_02015082</name>
</gene>
<protein>
    <submittedName>
        <fullName evidence="2">Uncharacterized protein</fullName>
    </submittedName>
</protein>
<dbReference type="Proteomes" id="UP000266723">
    <property type="component" value="Unassembled WGS sequence"/>
</dbReference>
<sequence>MRSDLWNVNAAANSCDLHVKERDDQREIKASKEAPPSEETKRQQESLNKTAVTKPPGTPWDHLDTQGVSDSLPCDDAETAECRIDVKSIWILESPFSSPPTCACLCEIRVTTCRYKSCLMKLLEK</sequence>
<feature type="region of interest" description="Disordered" evidence="1">
    <location>
        <begin position="21"/>
        <end position="66"/>
    </location>
</feature>
<comment type="caution">
    <text evidence="2">The sequence shown here is derived from an EMBL/GenBank/DDBJ whole genome shotgun (WGS) entry which is preliminary data.</text>
</comment>
<organism evidence="2 3">
    <name type="scientific">Brassica cretica</name>
    <name type="common">Mustard</name>
    <dbReference type="NCBI Taxonomy" id="69181"/>
    <lineage>
        <taxon>Eukaryota</taxon>
        <taxon>Viridiplantae</taxon>
        <taxon>Streptophyta</taxon>
        <taxon>Embryophyta</taxon>
        <taxon>Tracheophyta</taxon>
        <taxon>Spermatophyta</taxon>
        <taxon>Magnoliopsida</taxon>
        <taxon>eudicotyledons</taxon>
        <taxon>Gunneridae</taxon>
        <taxon>Pentapetalae</taxon>
        <taxon>rosids</taxon>
        <taxon>malvids</taxon>
        <taxon>Brassicales</taxon>
        <taxon>Brassicaceae</taxon>
        <taxon>Brassiceae</taxon>
        <taxon>Brassica</taxon>
    </lineage>
</organism>
<evidence type="ECO:0000256" key="1">
    <source>
        <dbReference type="SAM" id="MobiDB-lite"/>
    </source>
</evidence>